<dbReference type="AlphaFoldDB" id="R4WCN5"/>
<feature type="chain" id="PRO_5004372111" evidence="1">
    <location>
        <begin position="20"/>
        <end position="92"/>
    </location>
</feature>
<sequence length="92" mass="10051">MSRLVLAIGVLCLFSAVFAIETASNEEELESQVNKQWCSPTTYCNDGYHCCTVYTCCPNSRFCCGGGQYCCAIANSLFEMAISSAVEAKEQH</sequence>
<protein>
    <submittedName>
        <fullName evidence="2">Cysteine rich secreted protein</fullName>
    </submittedName>
</protein>
<dbReference type="EMBL" id="AK416879">
    <property type="protein sequence ID" value="BAN20094.1"/>
    <property type="molecule type" value="mRNA"/>
</dbReference>
<organism evidence="2">
    <name type="scientific">Riptortus pedestris</name>
    <name type="common">Bean bug</name>
    <dbReference type="NCBI Taxonomy" id="329032"/>
    <lineage>
        <taxon>Eukaryota</taxon>
        <taxon>Metazoa</taxon>
        <taxon>Ecdysozoa</taxon>
        <taxon>Arthropoda</taxon>
        <taxon>Hexapoda</taxon>
        <taxon>Insecta</taxon>
        <taxon>Pterygota</taxon>
        <taxon>Neoptera</taxon>
        <taxon>Paraneoptera</taxon>
        <taxon>Hemiptera</taxon>
        <taxon>Heteroptera</taxon>
        <taxon>Panheteroptera</taxon>
        <taxon>Pentatomomorpha</taxon>
        <taxon>Coreoidea</taxon>
        <taxon>Alydidae</taxon>
        <taxon>Riptortus</taxon>
    </lineage>
</organism>
<proteinExistence type="evidence at transcript level"/>
<keyword evidence="1" id="KW-0732">Signal</keyword>
<name>R4WCN5_RIPPE</name>
<evidence type="ECO:0000313" key="2">
    <source>
        <dbReference type="EMBL" id="BAN20094.1"/>
    </source>
</evidence>
<accession>R4WCN5</accession>
<evidence type="ECO:0000256" key="1">
    <source>
        <dbReference type="SAM" id="SignalP"/>
    </source>
</evidence>
<reference evidence="2" key="1">
    <citation type="journal article" date="2013" name="PLoS ONE">
        <title>Gene expression in gut symbiotic organ of stinkbug affected by extracellular bacterial symbiont.</title>
        <authorList>
            <person name="Futahashi R."/>
            <person name="Tanaka K."/>
            <person name="Tanahashi M."/>
            <person name="Nikoh N."/>
            <person name="Kikuchi Y."/>
            <person name="Lee B.L."/>
            <person name="Fukatsu T."/>
        </authorList>
    </citation>
    <scope>NUCLEOTIDE SEQUENCE</scope>
    <source>
        <tissue evidence="2">Midgut</tissue>
    </source>
</reference>
<feature type="signal peptide" evidence="1">
    <location>
        <begin position="1"/>
        <end position="19"/>
    </location>
</feature>